<comment type="subcellular location">
    <subcellularLocation>
        <location evidence="1">Membrane</location>
        <topology evidence="1">Multi-pass membrane protein</topology>
    </subcellularLocation>
</comment>
<dbReference type="Pfam" id="PF00474">
    <property type="entry name" value="SSF"/>
    <property type="match status" value="1"/>
</dbReference>
<evidence type="ECO:0000256" key="2">
    <source>
        <dbReference type="ARBA" id="ARBA00006434"/>
    </source>
</evidence>
<evidence type="ECO:0000256" key="6">
    <source>
        <dbReference type="ARBA" id="ARBA00023136"/>
    </source>
</evidence>
<dbReference type="EMBL" id="HBEO01020658">
    <property type="protein sequence ID" value="CAD8490577.1"/>
    <property type="molecule type" value="Transcribed_RNA"/>
</dbReference>
<feature type="transmembrane region" description="Helical" evidence="8">
    <location>
        <begin position="169"/>
        <end position="191"/>
    </location>
</feature>
<evidence type="ECO:0000256" key="8">
    <source>
        <dbReference type="SAM" id="Phobius"/>
    </source>
</evidence>
<dbReference type="GO" id="GO:0015606">
    <property type="term" value="F:spermidine transmembrane transporter activity"/>
    <property type="evidence" value="ECO:0007669"/>
    <property type="project" value="TreeGrafter"/>
</dbReference>
<feature type="transmembrane region" description="Helical" evidence="8">
    <location>
        <begin position="427"/>
        <end position="446"/>
    </location>
</feature>
<dbReference type="PROSITE" id="PS50283">
    <property type="entry name" value="NA_SOLUT_SYMP_3"/>
    <property type="match status" value="1"/>
</dbReference>
<dbReference type="PANTHER" id="PTHR48086:SF10">
    <property type="entry name" value="AGR155CP"/>
    <property type="match status" value="1"/>
</dbReference>
<feature type="transmembrane region" description="Helical" evidence="8">
    <location>
        <begin position="130"/>
        <end position="149"/>
    </location>
</feature>
<keyword evidence="4 8" id="KW-0812">Transmembrane</keyword>
<feature type="transmembrane region" description="Helical" evidence="8">
    <location>
        <begin position="392"/>
        <end position="415"/>
    </location>
</feature>
<feature type="transmembrane region" description="Helical" evidence="8">
    <location>
        <begin position="329"/>
        <end position="346"/>
    </location>
</feature>
<name>A0A7S0ESM4_9CRYP</name>
<gene>
    <name evidence="9" type="ORF">HPHI1048_LOCUS13979</name>
</gene>
<evidence type="ECO:0000256" key="3">
    <source>
        <dbReference type="ARBA" id="ARBA00022448"/>
    </source>
</evidence>
<dbReference type="InterPro" id="IPR001734">
    <property type="entry name" value="Na/solute_symporter"/>
</dbReference>
<accession>A0A7S0ESM4</accession>
<reference evidence="9" key="1">
    <citation type="submission" date="2021-01" db="EMBL/GenBank/DDBJ databases">
        <authorList>
            <person name="Corre E."/>
            <person name="Pelletier E."/>
            <person name="Niang G."/>
            <person name="Scheremetjew M."/>
            <person name="Finn R."/>
            <person name="Kale V."/>
            <person name="Holt S."/>
            <person name="Cochrane G."/>
            <person name="Meng A."/>
            <person name="Brown T."/>
            <person name="Cohen L."/>
        </authorList>
    </citation>
    <scope>NUCLEOTIDE SEQUENCE</scope>
    <source>
        <strain evidence="9">CCMP325</strain>
    </source>
</reference>
<feature type="transmembrane region" description="Helical" evidence="8">
    <location>
        <begin position="88"/>
        <end position="109"/>
    </location>
</feature>
<feature type="transmembrane region" description="Helical" evidence="8">
    <location>
        <begin position="499"/>
        <end position="519"/>
    </location>
</feature>
<dbReference type="Gene3D" id="1.20.1730.10">
    <property type="entry name" value="Sodium/glucose cotransporter"/>
    <property type="match status" value="1"/>
</dbReference>
<feature type="transmembrane region" description="Helical" evidence="8">
    <location>
        <begin position="6"/>
        <end position="29"/>
    </location>
</feature>
<evidence type="ECO:0000256" key="5">
    <source>
        <dbReference type="ARBA" id="ARBA00022989"/>
    </source>
</evidence>
<organism evidence="9">
    <name type="scientific">Hanusia phi</name>
    <dbReference type="NCBI Taxonomy" id="3032"/>
    <lineage>
        <taxon>Eukaryota</taxon>
        <taxon>Cryptophyceae</taxon>
        <taxon>Pyrenomonadales</taxon>
        <taxon>Geminigeraceae</taxon>
        <taxon>Hanusia</taxon>
    </lineage>
</organism>
<evidence type="ECO:0000313" key="9">
    <source>
        <dbReference type="EMBL" id="CAD8490577.1"/>
    </source>
</evidence>
<feature type="transmembrane region" description="Helical" evidence="8">
    <location>
        <begin position="367"/>
        <end position="386"/>
    </location>
</feature>
<keyword evidence="6 8" id="KW-0472">Membrane</keyword>
<dbReference type="AlphaFoldDB" id="A0A7S0ESM4"/>
<dbReference type="PANTHER" id="PTHR48086">
    <property type="entry name" value="SODIUM/PROLINE SYMPORTER-RELATED"/>
    <property type="match status" value="1"/>
</dbReference>
<sequence>MTDWLALSYSLTVICLVAIAAYAIFYTMYTTKKNEALRHVLETSEGFITARKTQGMWRIAWSFYAGSVGSWVITTTASYASYAGYLGVVFYAFATGLPIIMQAYFGDVVQTKFPNANSLGDFILLRFGPTAKLVTICVTLINMSIFMLAEFTTVGSLFSDFVGSVNYPIIIVVAVLTTIYTIYGGLLVSIVTDQIQGITSVILTVVVTIYVAATFRRDLPANFGTHEAALGPNLSGYSSIFTMPISLAAATVFNEGMWQRVWAAQDHKALKRGGIIACIALVFVVFIFGFGGLLAVWGGLVDSSTNVNLYFFQLLKSDPSSSNARVENFIQVLVLVLAAIMNESAIDSLQNGMAATISSHFLRGKSLIWARACVLVINIIIVPFALANYSVLSLFLLGNMLGVCWFAPVIMGGIWDSELGQRVVCESSMLFGGIIAVIASTVYGIAAGPAQCVEMGNAGAVDPTLGICLCADGAAAASAGVNCATAGAYWTWLGQPYMWQYFLVALGVSTAGTLAFGFLHELLYRANIHFIGVTELLLKIPGYADLAGLRVDHAEVQGNQEDDALKQHGNGSDQPNASQEPQQMFVAVPPSLPVVDPSYPGTLAQPMMHPSGQPQMFTQPVVMIPTSGGGMQGLA</sequence>
<keyword evidence="3" id="KW-0813">Transport</keyword>
<feature type="transmembrane region" description="Helical" evidence="8">
    <location>
        <begin position="274"/>
        <end position="300"/>
    </location>
</feature>
<evidence type="ECO:0000256" key="1">
    <source>
        <dbReference type="ARBA" id="ARBA00004141"/>
    </source>
</evidence>
<dbReference type="InterPro" id="IPR050277">
    <property type="entry name" value="Sodium:Solute_Symporter"/>
</dbReference>
<comment type="similarity">
    <text evidence="2 7">Belongs to the sodium:solute symporter (SSF) (TC 2.A.21) family.</text>
</comment>
<evidence type="ECO:0000256" key="7">
    <source>
        <dbReference type="RuleBase" id="RU362091"/>
    </source>
</evidence>
<keyword evidence="5 8" id="KW-1133">Transmembrane helix</keyword>
<protein>
    <submittedName>
        <fullName evidence="9">Uncharacterized protein</fullName>
    </submittedName>
</protein>
<dbReference type="InterPro" id="IPR038377">
    <property type="entry name" value="Na/Glc_symporter_sf"/>
</dbReference>
<feature type="transmembrane region" description="Helical" evidence="8">
    <location>
        <begin position="61"/>
        <end position="82"/>
    </location>
</feature>
<feature type="transmembrane region" description="Helical" evidence="8">
    <location>
        <begin position="235"/>
        <end position="253"/>
    </location>
</feature>
<dbReference type="GO" id="GO:0005886">
    <property type="term" value="C:plasma membrane"/>
    <property type="evidence" value="ECO:0007669"/>
    <property type="project" value="TreeGrafter"/>
</dbReference>
<feature type="transmembrane region" description="Helical" evidence="8">
    <location>
        <begin position="198"/>
        <end position="215"/>
    </location>
</feature>
<evidence type="ECO:0000256" key="4">
    <source>
        <dbReference type="ARBA" id="ARBA00022692"/>
    </source>
</evidence>
<proteinExistence type="inferred from homology"/>